<dbReference type="EMBL" id="MU003785">
    <property type="protein sequence ID" value="KAF2722099.1"/>
    <property type="molecule type" value="Genomic_DNA"/>
</dbReference>
<evidence type="ECO:0000313" key="2">
    <source>
        <dbReference type="Proteomes" id="UP000799441"/>
    </source>
</evidence>
<gene>
    <name evidence="1" type="ORF">K431DRAFT_60054</name>
</gene>
<dbReference type="Proteomes" id="UP000799441">
    <property type="component" value="Unassembled WGS sequence"/>
</dbReference>
<protein>
    <submittedName>
        <fullName evidence="1">Uncharacterized protein</fullName>
    </submittedName>
</protein>
<comment type="caution">
    <text evidence="1">The sequence shown here is derived from an EMBL/GenBank/DDBJ whole genome shotgun (WGS) entry which is preliminary data.</text>
</comment>
<keyword evidence="2" id="KW-1185">Reference proteome</keyword>
<reference evidence="1" key="1">
    <citation type="journal article" date="2020" name="Stud. Mycol.">
        <title>101 Dothideomycetes genomes: a test case for predicting lifestyles and emergence of pathogens.</title>
        <authorList>
            <person name="Haridas S."/>
            <person name="Albert R."/>
            <person name="Binder M."/>
            <person name="Bloem J."/>
            <person name="Labutti K."/>
            <person name="Salamov A."/>
            <person name="Andreopoulos B."/>
            <person name="Baker S."/>
            <person name="Barry K."/>
            <person name="Bills G."/>
            <person name="Bluhm B."/>
            <person name="Cannon C."/>
            <person name="Castanera R."/>
            <person name="Culley D."/>
            <person name="Daum C."/>
            <person name="Ezra D."/>
            <person name="Gonzalez J."/>
            <person name="Henrissat B."/>
            <person name="Kuo A."/>
            <person name="Liang C."/>
            <person name="Lipzen A."/>
            <person name="Lutzoni F."/>
            <person name="Magnuson J."/>
            <person name="Mondo S."/>
            <person name="Nolan M."/>
            <person name="Ohm R."/>
            <person name="Pangilinan J."/>
            <person name="Park H.-J."/>
            <person name="Ramirez L."/>
            <person name="Alfaro M."/>
            <person name="Sun H."/>
            <person name="Tritt A."/>
            <person name="Yoshinaga Y."/>
            <person name="Zwiers L.-H."/>
            <person name="Turgeon B."/>
            <person name="Goodwin S."/>
            <person name="Spatafora J."/>
            <person name="Crous P."/>
            <person name="Grigoriev I."/>
        </authorList>
    </citation>
    <scope>NUCLEOTIDE SEQUENCE</scope>
    <source>
        <strain evidence="1">CBS 116435</strain>
    </source>
</reference>
<organism evidence="1 2">
    <name type="scientific">Polychaeton citri CBS 116435</name>
    <dbReference type="NCBI Taxonomy" id="1314669"/>
    <lineage>
        <taxon>Eukaryota</taxon>
        <taxon>Fungi</taxon>
        <taxon>Dikarya</taxon>
        <taxon>Ascomycota</taxon>
        <taxon>Pezizomycotina</taxon>
        <taxon>Dothideomycetes</taxon>
        <taxon>Dothideomycetidae</taxon>
        <taxon>Capnodiales</taxon>
        <taxon>Capnodiaceae</taxon>
        <taxon>Polychaeton</taxon>
    </lineage>
</organism>
<accession>A0A9P4UPS5</accession>
<evidence type="ECO:0000313" key="1">
    <source>
        <dbReference type="EMBL" id="KAF2722099.1"/>
    </source>
</evidence>
<proteinExistence type="predicted"/>
<dbReference type="AlphaFoldDB" id="A0A9P4UPS5"/>
<sequence>MCVCVYVCMCVCVDELDGFGQHMLAALSNCVVHARVRPSHPQISTAYHPLLVVVAVVHPITQSCRAGRGPGVCVHLRSAESVHSGQRMTMPVVLLHHILLDRARAQSLLTTAASLPTPSAPSTTLRWAGLGWASEVSWVGGMWPSMAHHAVLDSFITVAQRWLTTADTRSPLPSLPLLGSISARLYAPPARPSSPIANPSPPSPFHSTQTASIVVHSMLHHALSAYPAHDRPATTLSRSVRLAAGRFRLGGRNHELLQHWL</sequence>
<name>A0A9P4UPS5_9PEZI</name>